<proteinExistence type="predicted"/>
<dbReference type="CDD" id="cd09272">
    <property type="entry name" value="RNase_HI_RT_Ty1"/>
    <property type="match status" value="1"/>
</dbReference>
<dbReference type="InterPro" id="IPR043502">
    <property type="entry name" value="DNA/RNA_pol_sf"/>
</dbReference>
<protein>
    <submittedName>
        <fullName evidence="1">Uncharacterized mitochondrial protein AtMg00810-like</fullName>
    </submittedName>
</protein>
<dbReference type="STRING" id="4097.A0A1S4AXZ7"/>
<evidence type="ECO:0000313" key="1">
    <source>
        <dbReference type="RefSeq" id="XP_016481545.1"/>
    </source>
</evidence>
<organism evidence="1">
    <name type="scientific">Nicotiana tabacum</name>
    <name type="common">Common tobacco</name>
    <dbReference type="NCBI Taxonomy" id="4097"/>
    <lineage>
        <taxon>Eukaryota</taxon>
        <taxon>Viridiplantae</taxon>
        <taxon>Streptophyta</taxon>
        <taxon>Embryophyta</taxon>
        <taxon>Tracheophyta</taxon>
        <taxon>Spermatophyta</taxon>
        <taxon>Magnoliopsida</taxon>
        <taxon>eudicotyledons</taxon>
        <taxon>Gunneridae</taxon>
        <taxon>Pentapetalae</taxon>
        <taxon>asterids</taxon>
        <taxon>lamiids</taxon>
        <taxon>Solanales</taxon>
        <taxon>Solanaceae</taxon>
        <taxon>Nicotianoideae</taxon>
        <taxon>Nicotianeae</taxon>
        <taxon>Nicotiana</taxon>
    </lineage>
</organism>
<dbReference type="KEGG" id="nta:107802546"/>
<dbReference type="SUPFAM" id="SSF56672">
    <property type="entry name" value="DNA/RNA polymerases"/>
    <property type="match status" value="1"/>
</dbReference>
<dbReference type="OrthoDB" id="851134at2759"/>
<dbReference type="AlphaFoldDB" id="A0A1S4AXZ7"/>
<name>A0A1S4AXZ7_TOBAC</name>
<accession>A0A1S4AXZ7</accession>
<dbReference type="PANTHER" id="PTHR11439:SF498">
    <property type="entry name" value="DNAK FAMILY PROTEIN"/>
    <property type="match status" value="1"/>
</dbReference>
<sequence>MEILRGKKGFIISQRKFTLESLQEFNSPGGKVSSPLDHSIKLRANLGTPMDDPSLYRHLVGKLNYLTNTRPDLSFVVLSLSQYMHKPCCSHFSAAQRVLRYLRTYPSQGILLSYSPSFDLLAFCNADWAACFSLSSVEAKYRSMRRVTAEITWLVRLLVDLTVQPTLPVPIHSDSQAAIHIARNPVFHERTKHVDLDCHFVR</sequence>
<reference evidence="1" key="1">
    <citation type="submission" date="2025-08" db="UniProtKB">
        <authorList>
            <consortium name="RefSeq"/>
        </authorList>
    </citation>
    <scope>IDENTIFICATION</scope>
</reference>
<dbReference type="PANTHER" id="PTHR11439">
    <property type="entry name" value="GAG-POL-RELATED RETROTRANSPOSON"/>
    <property type="match status" value="1"/>
</dbReference>
<gene>
    <name evidence="1" type="primary">LOC107802546</name>
</gene>
<dbReference type="PaxDb" id="4097-A0A1S4AXZ7"/>
<dbReference type="RefSeq" id="XP_016481545.1">
    <property type="nucleotide sequence ID" value="XM_016626059.1"/>
</dbReference>